<dbReference type="Proteomes" id="UP000323632">
    <property type="component" value="Unassembled WGS sequence"/>
</dbReference>
<dbReference type="AlphaFoldDB" id="A0A5M6CAJ0"/>
<evidence type="ECO:0000313" key="2">
    <source>
        <dbReference type="Proteomes" id="UP000323632"/>
    </source>
</evidence>
<dbReference type="RefSeq" id="WP_150033690.1">
    <property type="nucleotide sequence ID" value="NZ_VWSH01000004.1"/>
</dbReference>
<protein>
    <submittedName>
        <fullName evidence="1">Uncharacterized protein</fullName>
    </submittedName>
</protein>
<reference evidence="1 2" key="1">
    <citation type="submission" date="2019-09" db="EMBL/GenBank/DDBJ databases">
        <title>Genome sequence and assembly of Taibaiella sp.</title>
        <authorList>
            <person name="Chhetri G."/>
        </authorList>
    </citation>
    <scope>NUCLEOTIDE SEQUENCE [LARGE SCALE GENOMIC DNA]</scope>
    <source>
        <strain evidence="1 2">KVB11</strain>
    </source>
</reference>
<proteinExistence type="predicted"/>
<keyword evidence="2" id="KW-1185">Reference proteome</keyword>
<dbReference type="EMBL" id="VWSH01000004">
    <property type="protein sequence ID" value="KAA5532188.1"/>
    <property type="molecule type" value="Genomic_DNA"/>
</dbReference>
<accession>A0A5M6CAJ0</accession>
<name>A0A5M6CAJ0_9BACT</name>
<sequence>MVSEIKSDISIILNENTGAEQNIENGKIFSLSALRARLFKAGYTAREINATMASYAKRGLMTPLAGTENDGQYVFNKKAYEV</sequence>
<comment type="caution">
    <text evidence="1">The sequence shown here is derived from an EMBL/GenBank/DDBJ whole genome shotgun (WGS) entry which is preliminary data.</text>
</comment>
<evidence type="ECO:0000313" key="1">
    <source>
        <dbReference type="EMBL" id="KAA5532188.1"/>
    </source>
</evidence>
<organism evidence="1 2">
    <name type="scientific">Taibaiella lutea</name>
    <dbReference type="NCBI Taxonomy" id="2608001"/>
    <lineage>
        <taxon>Bacteria</taxon>
        <taxon>Pseudomonadati</taxon>
        <taxon>Bacteroidota</taxon>
        <taxon>Chitinophagia</taxon>
        <taxon>Chitinophagales</taxon>
        <taxon>Chitinophagaceae</taxon>
        <taxon>Taibaiella</taxon>
    </lineage>
</organism>
<gene>
    <name evidence="1" type="ORF">F0919_15415</name>
</gene>